<evidence type="ECO:0000256" key="2">
    <source>
        <dbReference type="ARBA" id="ARBA00004651"/>
    </source>
</evidence>
<evidence type="ECO:0008006" key="13">
    <source>
        <dbReference type="Google" id="ProtNLM"/>
    </source>
</evidence>
<dbReference type="Proteomes" id="UP000824540">
    <property type="component" value="Unassembled WGS sequence"/>
</dbReference>
<keyword evidence="4" id="KW-0796">Tight junction</keyword>
<dbReference type="Pfam" id="PF00822">
    <property type="entry name" value="PMP22_Claudin"/>
    <property type="match status" value="1"/>
</dbReference>
<evidence type="ECO:0000256" key="9">
    <source>
        <dbReference type="ARBA" id="ARBA00023136"/>
    </source>
</evidence>
<dbReference type="Gene3D" id="1.20.140.150">
    <property type="match status" value="1"/>
</dbReference>
<evidence type="ECO:0000256" key="6">
    <source>
        <dbReference type="ARBA" id="ARBA00022692"/>
    </source>
</evidence>
<dbReference type="PRINTS" id="PR01077">
    <property type="entry name" value="CLAUDIN"/>
</dbReference>
<reference evidence="11" key="1">
    <citation type="thesis" date="2021" institute="BYU ScholarsArchive" country="Provo, UT, USA">
        <title>Applications of and Algorithms for Genome Assembly and Genomic Analyses with an Emphasis on Marine Teleosts.</title>
        <authorList>
            <person name="Pickett B.D."/>
        </authorList>
    </citation>
    <scope>NUCLEOTIDE SEQUENCE</scope>
    <source>
        <strain evidence="11">HI-2016</strain>
    </source>
</reference>
<dbReference type="GO" id="GO:0005198">
    <property type="term" value="F:structural molecule activity"/>
    <property type="evidence" value="ECO:0007669"/>
    <property type="project" value="InterPro"/>
</dbReference>
<evidence type="ECO:0000256" key="7">
    <source>
        <dbReference type="ARBA" id="ARBA00022949"/>
    </source>
</evidence>
<evidence type="ECO:0000313" key="11">
    <source>
        <dbReference type="EMBL" id="KAG9348893.1"/>
    </source>
</evidence>
<organism evidence="11 12">
    <name type="scientific">Albula glossodonta</name>
    <name type="common">roundjaw bonefish</name>
    <dbReference type="NCBI Taxonomy" id="121402"/>
    <lineage>
        <taxon>Eukaryota</taxon>
        <taxon>Metazoa</taxon>
        <taxon>Chordata</taxon>
        <taxon>Craniata</taxon>
        <taxon>Vertebrata</taxon>
        <taxon>Euteleostomi</taxon>
        <taxon>Actinopterygii</taxon>
        <taxon>Neopterygii</taxon>
        <taxon>Teleostei</taxon>
        <taxon>Albuliformes</taxon>
        <taxon>Albulidae</taxon>
        <taxon>Albula</taxon>
    </lineage>
</organism>
<comment type="subcellular location">
    <subcellularLocation>
        <location evidence="1">Cell junction</location>
        <location evidence="1">Tight junction</location>
    </subcellularLocation>
    <subcellularLocation>
        <location evidence="2">Cell membrane</location>
        <topology evidence="2">Multi-pass membrane protein</topology>
    </subcellularLocation>
</comment>
<keyword evidence="5" id="KW-1003">Cell membrane</keyword>
<comment type="caution">
    <text evidence="11">The sequence shown here is derived from an EMBL/GenBank/DDBJ whole genome shotgun (WGS) entry which is preliminary data.</text>
</comment>
<keyword evidence="9 10" id="KW-0472">Membrane</keyword>
<dbReference type="PRINTS" id="PR01385">
    <property type="entry name" value="CLAUDIN14"/>
</dbReference>
<feature type="transmembrane region" description="Helical" evidence="10">
    <location>
        <begin position="157"/>
        <end position="179"/>
    </location>
</feature>
<accession>A0A8T2P5V7</accession>
<feature type="transmembrane region" description="Helical" evidence="10">
    <location>
        <begin position="113"/>
        <end position="137"/>
    </location>
</feature>
<sequence length="234" mass="24978">MVVQLLGFFLGLLGMLGTIVATVMPHWRRTVSVGSSALTDTAYMKGLWMECVWHSTGVYLCEIHPSLLDLPRDLQAARALMVLSCLTSTLATVVSAVGMKCTSCVHTSPTKTALVVSGGACYAMAGLLCLVTVSWTTNDVIQEFSSPLLPSGVMYEVGQAIYVGFVSATFSITGGAVLCMSCGRSRKHLPVHQKIPNEVQLLPTKYQPPAANTGPDPLSGFSTSHNGYKLNDYV</sequence>
<feature type="transmembrane region" description="Helical" evidence="10">
    <location>
        <begin position="79"/>
        <end position="101"/>
    </location>
</feature>
<evidence type="ECO:0000256" key="4">
    <source>
        <dbReference type="ARBA" id="ARBA00022427"/>
    </source>
</evidence>
<evidence type="ECO:0000256" key="1">
    <source>
        <dbReference type="ARBA" id="ARBA00004435"/>
    </source>
</evidence>
<proteinExistence type="inferred from homology"/>
<dbReference type="EMBL" id="JAFBMS010000010">
    <property type="protein sequence ID" value="KAG9348893.1"/>
    <property type="molecule type" value="Genomic_DNA"/>
</dbReference>
<evidence type="ECO:0000256" key="3">
    <source>
        <dbReference type="ARBA" id="ARBA00008295"/>
    </source>
</evidence>
<keyword evidence="7" id="KW-0965">Cell junction</keyword>
<keyword evidence="12" id="KW-1185">Reference proteome</keyword>
<protein>
    <recommendedName>
        <fullName evidence="13">Claudin</fullName>
    </recommendedName>
</protein>
<evidence type="ECO:0000256" key="5">
    <source>
        <dbReference type="ARBA" id="ARBA00022475"/>
    </source>
</evidence>
<dbReference type="GO" id="GO:0005886">
    <property type="term" value="C:plasma membrane"/>
    <property type="evidence" value="ECO:0007669"/>
    <property type="project" value="UniProtKB-SubCell"/>
</dbReference>
<evidence type="ECO:0000313" key="12">
    <source>
        <dbReference type="Proteomes" id="UP000824540"/>
    </source>
</evidence>
<dbReference type="InterPro" id="IPR006187">
    <property type="entry name" value="Claudin"/>
</dbReference>
<dbReference type="AlphaFoldDB" id="A0A8T2P5V7"/>
<evidence type="ECO:0000256" key="10">
    <source>
        <dbReference type="SAM" id="Phobius"/>
    </source>
</evidence>
<dbReference type="OrthoDB" id="8749238at2759"/>
<dbReference type="InterPro" id="IPR004031">
    <property type="entry name" value="PMP22/EMP/MP20/Claudin"/>
</dbReference>
<dbReference type="PANTHER" id="PTHR12002">
    <property type="entry name" value="CLAUDIN"/>
    <property type="match status" value="1"/>
</dbReference>
<keyword evidence="8 10" id="KW-1133">Transmembrane helix</keyword>
<name>A0A8T2P5V7_9TELE</name>
<dbReference type="GO" id="GO:0005923">
    <property type="term" value="C:bicellular tight junction"/>
    <property type="evidence" value="ECO:0007669"/>
    <property type="project" value="UniProtKB-SubCell"/>
</dbReference>
<evidence type="ECO:0000256" key="8">
    <source>
        <dbReference type="ARBA" id="ARBA00022989"/>
    </source>
</evidence>
<comment type="similarity">
    <text evidence="3">Belongs to the claudin family.</text>
</comment>
<dbReference type="FunFam" id="1.20.140.150:FF:000001">
    <property type="entry name" value="Claudin"/>
    <property type="match status" value="1"/>
</dbReference>
<gene>
    <name evidence="11" type="ORF">JZ751_029210</name>
</gene>
<keyword evidence="6 10" id="KW-0812">Transmembrane</keyword>